<organism evidence="4 5">
    <name type="scientific">Erinaceus europaeus</name>
    <name type="common">Western European hedgehog</name>
    <dbReference type="NCBI Taxonomy" id="9365"/>
    <lineage>
        <taxon>Eukaryota</taxon>
        <taxon>Metazoa</taxon>
        <taxon>Chordata</taxon>
        <taxon>Craniata</taxon>
        <taxon>Vertebrata</taxon>
        <taxon>Euteleostomi</taxon>
        <taxon>Mammalia</taxon>
        <taxon>Eutheria</taxon>
        <taxon>Laurasiatheria</taxon>
        <taxon>Eulipotyphla</taxon>
        <taxon>Erinaceidae</taxon>
        <taxon>Erinaceinae</taxon>
        <taxon>Erinaceus</taxon>
    </lineage>
</organism>
<comment type="similarity">
    <text evidence="2">Belongs to the dpy-30 family.</text>
</comment>
<dbReference type="RefSeq" id="XP_060038521.1">
    <property type="nucleotide sequence ID" value="XM_060182538.1"/>
</dbReference>
<sequence>MEPKQMLEGQSQVSENPYAEYRLTDNVESIVENETINAEKSSKQKVDLQSLPALAYVDQTVVPVLLQGLAVLAKERTPNPIEFLASYLLKKQGTV</sequence>
<gene>
    <name evidence="5" type="primary">LOC103117551</name>
</gene>
<evidence type="ECO:0000256" key="2">
    <source>
        <dbReference type="ARBA" id="ARBA00010849"/>
    </source>
</evidence>
<dbReference type="Pfam" id="PF05186">
    <property type="entry name" value="Dpy-30"/>
    <property type="match status" value="1"/>
</dbReference>
<dbReference type="CDD" id="cd22965">
    <property type="entry name" value="DD_DPY30_SDC1"/>
    <property type="match status" value="1"/>
</dbReference>
<proteinExistence type="inferred from homology"/>
<dbReference type="Gene3D" id="1.20.890.10">
    <property type="entry name" value="cAMP-dependent protein kinase regulatory subunit, dimerization-anchoring domain"/>
    <property type="match status" value="1"/>
</dbReference>
<name>A0ABM3WPM3_ERIEU</name>
<dbReference type="InterPro" id="IPR049629">
    <property type="entry name" value="DPY30_SDC1_DD"/>
</dbReference>
<dbReference type="GeneID" id="103117551"/>
<keyword evidence="3" id="KW-0539">Nucleus</keyword>
<accession>A0ABM3WPM3</accession>
<reference evidence="5" key="1">
    <citation type="submission" date="2025-08" db="UniProtKB">
        <authorList>
            <consortium name="RefSeq"/>
        </authorList>
    </citation>
    <scope>IDENTIFICATION</scope>
</reference>
<keyword evidence="4" id="KW-1185">Reference proteome</keyword>
<evidence type="ECO:0000313" key="5">
    <source>
        <dbReference type="RefSeq" id="XP_060038521.1"/>
    </source>
</evidence>
<evidence type="ECO:0000313" key="4">
    <source>
        <dbReference type="Proteomes" id="UP001652624"/>
    </source>
</evidence>
<dbReference type="Proteomes" id="UP001652624">
    <property type="component" value="Chromosome X"/>
</dbReference>
<dbReference type="InterPro" id="IPR007858">
    <property type="entry name" value="Dpy-30_motif"/>
</dbReference>
<evidence type="ECO:0000256" key="1">
    <source>
        <dbReference type="ARBA" id="ARBA00004123"/>
    </source>
</evidence>
<comment type="subcellular location">
    <subcellularLocation>
        <location evidence="1">Nucleus</location>
    </subcellularLocation>
</comment>
<evidence type="ECO:0000256" key="3">
    <source>
        <dbReference type="ARBA" id="ARBA00023242"/>
    </source>
</evidence>
<protein>
    <submittedName>
        <fullName evidence="5">Protein dpy-30 homolog</fullName>
    </submittedName>
</protein>